<dbReference type="SUPFAM" id="SSF51735">
    <property type="entry name" value="NAD(P)-binding Rossmann-fold domains"/>
    <property type="match status" value="1"/>
</dbReference>
<dbReference type="GO" id="GO:0005739">
    <property type="term" value="C:mitochondrion"/>
    <property type="evidence" value="ECO:0007669"/>
    <property type="project" value="TreeGrafter"/>
</dbReference>
<comment type="similarity">
    <text evidence="1">Belongs to the saccharopine dehydrogenase family.</text>
</comment>
<dbReference type="OrthoDB" id="10268090at2759"/>
<organism evidence="3 4">
    <name type="scientific">Armadillidium nasatum</name>
    <dbReference type="NCBI Taxonomy" id="96803"/>
    <lineage>
        <taxon>Eukaryota</taxon>
        <taxon>Metazoa</taxon>
        <taxon>Ecdysozoa</taxon>
        <taxon>Arthropoda</taxon>
        <taxon>Crustacea</taxon>
        <taxon>Multicrustacea</taxon>
        <taxon>Malacostraca</taxon>
        <taxon>Eumalacostraca</taxon>
        <taxon>Peracarida</taxon>
        <taxon>Isopoda</taxon>
        <taxon>Oniscidea</taxon>
        <taxon>Crinocheta</taxon>
        <taxon>Armadillidiidae</taxon>
        <taxon>Armadillidium</taxon>
    </lineage>
</organism>
<dbReference type="InterPro" id="IPR005097">
    <property type="entry name" value="Sacchrp_dh_NADP-bd"/>
</dbReference>
<protein>
    <submittedName>
        <fullName evidence="3">Saccharopine dehydrogenase-like oxidoreductase</fullName>
    </submittedName>
</protein>
<dbReference type="GO" id="GO:0005811">
    <property type="term" value="C:lipid droplet"/>
    <property type="evidence" value="ECO:0007669"/>
    <property type="project" value="TreeGrafter"/>
</dbReference>
<comment type="caution">
    <text evidence="3">The sequence shown here is derived from an EMBL/GenBank/DDBJ whole genome shotgun (WGS) entry which is preliminary data.</text>
</comment>
<evidence type="ECO:0000256" key="1">
    <source>
        <dbReference type="ARBA" id="ARBA00038048"/>
    </source>
</evidence>
<evidence type="ECO:0000313" key="3">
    <source>
        <dbReference type="EMBL" id="KAB7498658.1"/>
    </source>
</evidence>
<feature type="domain" description="Saccharopine dehydrogenase NADP binding" evidence="2">
    <location>
        <begin position="30"/>
        <end position="167"/>
    </location>
</feature>
<sequence length="181" mass="19692">MKYRISKAYIINIDTLCPGMPESRKLYDLVVYGATGYTGQFVTEEVAKVASLEQKKGQSLTWAIAGRNKEKLSNVLKSSGKHIGFDLENIPIIEADNTRKETLSEMASKANVVINCVGPYQIYGEDVVKACVKNGANHVDISGEPQFLEGMQLKYEKAAEEAGVHIVGACGFDSVPVDVGM</sequence>
<evidence type="ECO:0000259" key="2">
    <source>
        <dbReference type="Pfam" id="PF03435"/>
    </source>
</evidence>
<dbReference type="AlphaFoldDB" id="A0A5N5SXN4"/>
<dbReference type="EMBL" id="SEYY01019115">
    <property type="protein sequence ID" value="KAB7498658.1"/>
    <property type="molecule type" value="Genomic_DNA"/>
</dbReference>
<accession>A0A5N5SXN4</accession>
<dbReference type="Proteomes" id="UP000326759">
    <property type="component" value="Unassembled WGS sequence"/>
</dbReference>
<dbReference type="PANTHER" id="PTHR12286">
    <property type="entry name" value="SACCHAROPINE DEHYDROGENASE-LIKE OXIDOREDUCTASE"/>
    <property type="match status" value="1"/>
</dbReference>
<reference evidence="3 4" key="1">
    <citation type="journal article" date="2019" name="PLoS Biol.">
        <title>Sex chromosomes control vertical transmission of feminizing Wolbachia symbionts in an isopod.</title>
        <authorList>
            <person name="Becking T."/>
            <person name="Chebbi M.A."/>
            <person name="Giraud I."/>
            <person name="Moumen B."/>
            <person name="Laverre T."/>
            <person name="Caubet Y."/>
            <person name="Peccoud J."/>
            <person name="Gilbert C."/>
            <person name="Cordaux R."/>
        </authorList>
    </citation>
    <scope>NUCLEOTIDE SEQUENCE [LARGE SCALE GENOMIC DNA]</scope>
    <source>
        <strain evidence="3">ANa2</strain>
        <tissue evidence="3">Whole body excluding digestive tract and cuticle</tissue>
    </source>
</reference>
<dbReference type="Gene3D" id="3.40.50.720">
    <property type="entry name" value="NAD(P)-binding Rossmann-like Domain"/>
    <property type="match status" value="1"/>
</dbReference>
<dbReference type="PANTHER" id="PTHR12286:SF5">
    <property type="entry name" value="SACCHAROPINE DEHYDROGENASE-LIKE OXIDOREDUCTASE"/>
    <property type="match status" value="1"/>
</dbReference>
<dbReference type="InterPro" id="IPR051276">
    <property type="entry name" value="Saccharopine_DH-like_oxidrdct"/>
</dbReference>
<keyword evidence="4" id="KW-1185">Reference proteome</keyword>
<name>A0A5N5SXN4_9CRUS</name>
<dbReference type="GO" id="GO:0009247">
    <property type="term" value="P:glycolipid biosynthetic process"/>
    <property type="evidence" value="ECO:0007669"/>
    <property type="project" value="TreeGrafter"/>
</dbReference>
<dbReference type="Pfam" id="PF03435">
    <property type="entry name" value="Sacchrp_dh_NADP"/>
    <property type="match status" value="1"/>
</dbReference>
<gene>
    <name evidence="3" type="primary">SCCPDH_0</name>
    <name evidence="3" type="ORF">Anas_00545</name>
</gene>
<dbReference type="GO" id="GO:0005886">
    <property type="term" value="C:plasma membrane"/>
    <property type="evidence" value="ECO:0007669"/>
    <property type="project" value="TreeGrafter"/>
</dbReference>
<dbReference type="FunFam" id="3.40.50.720:FF:000178">
    <property type="entry name" value="Saccharopine dehydrogenase-like oxidoreductase"/>
    <property type="match status" value="1"/>
</dbReference>
<dbReference type="InterPro" id="IPR036291">
    <property type="entry name" value="NAD(P)-bd_dom_sf"/>
</dbReference>
<proteinExistence type="inferred from homology"/>
<evidence type="ECO:0000313" key="4">
    <source>
        <dbReference type="Proteomes" id="UP000326759"/>
    </source>
</evidence>